<keyword evidence="8" id="KW-0413">Isomerase</keyword>
<dbReference type="GO" id="GO:0003678">
    <property type="term" value="F:DNA helicase activity"/>
    <property type="evidence" value="ECO:0007669"/>
    <property type="project" value="InterPro"/>
</dbReference>
<feature type="compositionally biased region" description="Basic residues" evidence="9">
    <location>
        <begin position="739"/>
        <end position="753"/>
    </location>
</feature>
<evidence type="ECO:0000256" key="2">
    <source>
        <dbReference type="ARBA" id="ARBA00022741"/>
    </source>
</evidence>
<dbReference type="PROSITE" id="PS51193">
    <property type="entry name" value="HELICASE_ATP_BIND_2"/>
    <property type="match status" value="1"/>
</dbReference>
<dbReference type="InterPro" id="IPR027417">
    <property type="entry name" value="P-loop_NTPase"/>
</dbReference>
<keyword evidence="12" id="KW-1185">Reference proteome</keyword>
<evidence type="ECO:0000256" key="5">
    <source>
        <dbReference type="ARBA" id="ARBA00022840"/>
    </source>
</evidence>
<keyword evidence="7" id="KW-0411">Iron-sulfur</keyword>
<evidence type="ECO:0000256" key="4">
    <source>
        <dbReference type="ARBA" id="ARBA00022806"/>
    </source>
</evidence>
<dbReference type="InterPro" id="IPR014013">
    <property type="entry name" value="Helic_SF1/SF2_ATP-bd_DinG/Rad3"/>
</dbReference>
<keyword evidence="3" id="KW-0378">Hydrolase</keyword>
<dbReference type="GO" id="GO:0005524">
    <property type="term" value="F:ATP binding"/>
    <property type="evidence" value="ECO:0007669"/>
    <property type="project" value="UniProtKB-KW"/>
</dbReference>
<dbReference type="GO" id="GO:0046872">
    <property type="term" value="F:metal ion binding"/>
    <property type="evidence" value="ECO:0007669"/>
    <property type="project" value="UniProtKB-KW"/>
</dbReference>
<evidence type="ECO:0000256" key="3">
    <source>
        <dbReference type="ARBA" id="ARBA00022801"/>
    </source>
</evidence>
<dbReference type="Pfam" id="PF13307">
    <property type="entry name" value="Helicase_C_2"/>
    <property type="match status" value="1"/>
</dbReference>
<evidence type="ECO:0000313" key="11">
    <source>
        <dbReference type="EMBL" id="ROT66143.1"/>
    </source>
</evidence>
<evidence type="ECO:0000256" key="7">
    <source>
        <dbReference type="ARBA" id="ARBA00023014"/>
    </source>
</evidence>
<dbReference type="SUPFAM" id="SSF52540">
    <property type="entry name" value="P-loop containing nucleoside triphosphate hydrolases"/>
    <property type="match status" value="1"/>
</dbReference>
<reference evidence="11 12" key="1">
    <citation type="submission" date="2018-04" db="EMBL/GenBank/DDBJ databases">
        <authorList>
            <person name="Zhang X."/>
            <person name="Yuan J."/>
            <person name="Li F."/>
            <person name="Xiang J."/>
        </authorList>
    </citation>
    <scope>NUCLEOTIDE SEQUENCE [LARGE SCALE GENOMIC DNA]</scope>
    <source>
        <tissue evidence="11">Muscle</tissue>
    </source>
</reference>
<dbReference type="Gene3D" id="3.40.50.300">
    <property type="entry name" value="P-loop containing nucleotide triphosphate hydrolases"/>
    <property type="match status" value="2"/>
</dbReference>
<dbReference type="InterPro" id="IPR010614">
    <property type="entry name" value="RAD3-like_helicase_DEAD"/>
</dbReference>
<dbReference type="InterPro" id="IPR006554">
    <property type="entry name" value="Helicase-like_DEXD_c2"/>
</dbReference>
<name>A0A423SPP3_PENVA</name>
<feature type="compositionally biased region" description="Basic and acidic residues" evidence="9">
    <location>
        <begin position="657"/>
        <end position="676"/>
    </location>
</feature>
<dbReference type="PANTHER" id="PTHR11472">
    <property type="entry name" value="DNA REPAIR DEAD HELICASE RAD3/XP-D SUBFAMILY MEMBER"/>
    <property type="match status" value="1"/>
</dbReference>
<evidence type="ECO:0000256" key="9">
    <source>
        <dbReference type="SAM" id="MobiDB-lite"/>
    </source>
</evidence>
<evidence type="ECO:0000313" key="12">
    <source>
        <dbReference type="Proteomes" id="UP000283509"/>
    </source>
</evidence>
<dbReference type="PANTHER" id="PTHR11472:SF47">
    <property type="entry name" value="FANCONI ANEMIA GROUP J PROTEIN"/>
    <property type="match status" value="1"/>
</dbReference>
<evidence type="ECO:0000256" key="8">
    <source>
        <dbReference type="ARBA" id="ARBA00023235"/>
    </source>
</evidence>
<keyword evidence="1" id="KW-0479">Metal-binding</keyword>
<accession>A0A423SPP3</accession>
<keyword evidence="6" id="KW-0408">Iron</keyword>
<dbReference type="AlphaFoldDB" id="A0A423SPP3"/>
<dbReference type="EMBL" id="QCYY01002989">
    <property type="protein sequence ID" value="ROT66143.1"/>
    <property type="molecule type" value="Genomic_DNA"/>
</dbReference>
<dbReference type="Pfam" id="PF06733">
    <property type="entry name" value="DEAD_2"/>
    <property type="match status" value="1"/>
</dbReference>
<evidence type="ECO:0000256" key="1">
    <source>
        <dbReference type="ARBA" id="ARBA00022723"/>
    </source>
</evidence>
<dbReference type="InterPro" id="IPR006555">
    <property type="entry name" value="ATP-dep_Helicase_C"/>
</dbReference>
<dbReference type="OrthoDB" id="19182at2759"/>
<dbReference type="SMART" id="SM00491">
    <property type="entry name" value="HELICc2"/>
    <property type="match status" value="1"/>
</dbReference>
<dbReference type="GO" id="GO:1990918">
    <property type="term" value="P:double-strand break repair involved in meiotic recombination"/>
    <property type="evidence" value="ECO:0007669"/>
    <property type="project" value="TreeGrafter"/>
</dbReference>
<dbReference type="SMART" id="SM00488">
    <property type="entry name" value="DEXDc2"/>
    <property type="match status" value="1"/>
</dbReference>
<dbReference type="GO" id="GO:0005634">
    <property type="term" value="C:nucleus"/>
    <property type="evidence" value="ECO:0007669"/>
    <property type="project" value="TreeGrafter"/>
</dbReference>
<evidence type="ECO:0000256" key="6">
    <source>
        <dbReference type="ARBA" id="ARBA00023004"/>
    </source>
</evidence>
<proteinExistence type="predicted"/>
<dbReference type="GO" id="GO:0003677">
    <property type="term" value="F:DNA binding"/>
    <property type="evidence" value="ECO:0007669"/>
    <property type="project" value="InterPro"/>
</dbReference>
<dbReference type="GO" id="GO:0016818">
    <property type="term" value="F:hydrolase activity, acting on acid anhydrides, in phosphorus-containing anhydrides"/>
    <property type="evidence" value="ECO:0007669"/>
    <property type="project" value="InterPro"/>
</dbReference>
<dbReference type="InterPro" id="IPR045028">
    <property type="entry name" value="DinG/Rad3-like"/>
</dbReference>
<sequence>MSCKVPALTPRGARCTLRENHLPHVMHRRSTRSSPWKPGTPVMRGEPPPRGEGQLDGSCRRTESSQLMDGPASVIRGASRSAKCEIQIVLGFIATPSGPRQDPVRTPTVVLSSREHTCIHPTVSRSRNKNEGCRELLDPQRGEGCRFNHGVARIKRHEQLAQFGLDAAWDIEDLVRLGKKIKACPYFAARSLVDTAEIVFCPYNYLVDPLIREAMSINLTEQVIILDEAHNIEDSAREAASCTLTQDAILEARDDLEKLAALKVDEEECTKLASMLSALSGWVDQNSDKLTDYTEFDRSGKIFTGTQMIASLDMLGIGNDKIGELKRCFNVVTDDQDPEDLNPRISSNTSMLLKSLFLMYEFLYMDNMKYRDDYRIAIVKSQTRKRAPNASGWLGKRATISWAFSINFWCLNPGVAFSSVGANVRCIILTSGTLSPMSSFQSELGVPFKIQLEANHVIDKNQVWVGTVGKGPTDQMLQATYRHTETWGFQDELGKLVLDVCRSVPRGVLCFLPSYSLLNKLLDRWQITGLWDELNKVKISMCEPRSGEEFEETMKLFYDTIRRTGEECDGEVNGAFFMAVCRGKVSEGLDFTDDNARAVIAMFDSDEDLFADATPKKNKQKGGKDEKSTVSGLKPSNVRLAPIFGSHLAYQKKKVTPPKEKEPKSVEKSQKSEGKSKGCGKINCGKENSECCKVPRKRPLMSQNVPSQVPPTVGAESDLDDFDLNQSYNSPAGGERVVRRVSRGRRSLSRRKGVQYSDAEDL</sequence>
<feature type="region of interest" description="Disordered" evidence="9">
    <location>
        <begin position="649"/>
        <end position="680"/>
    </location>
</feature>
<feature type="region of interest" description="Disordered" evidence="9">
    <location>
        <begin position="26"/>
        <end position="57"/>
    </location>
</feature>
<keyword evidence="5" id="KW-0067">ATP-binding</keyword>
<organism evidence="11 12">
    <name type="scientific">Penaeus vannamei</name>
    <name type="common">Whiteleg shrimp</name>
    <name type="synonym">Litopenaeus vannamei</name>
    <dbReference type="NCBI Taxonomy" id="6689"/>
    <lineage>
        <taxon>Eukaryota</taxon>
        <taxon>Metazoa</taxon>
        <taxon>Ecdysozoa</taxon>
        <taxon>Arthropoda</taxon>
        <taxon>Crustacea</taxon>
        <taxon>Multicrustacea</taxon>
        <taxon>Malacostraca</taxon>
        <taxon>Eumalacostraca</taxon>
        <taxon>Eucarida</taxon>
        <taxon>Decapoda</taxon>
        <taxon>Dendrobranchiata</taxon>
        <taxon>Penaeoidea</taxon>
        <taxon>Penaeidae</taxon>
        <taxon>Penaeus</taxon>
    </lineage>
</organism>
<dbReference type="GO" id="GO:0051536">
    <property type="term" value="F:iron-sulfur cluster binding"/>
    <property type="evidence" value="ECO:0007669"/>
    <property type="project" value="UniProtKB-KW"/>
</dbReference>
<reference evidence="11 12" key="2">
    <citation type="submission" date="2019-01" db="EMBL/GenBank/DDBJ databases">
        <title>The decoding of complex shrimp genome reveals the adaptation for benthos swimmer, frequently molting mechanism and breeding impact on genome.</title>
        <authorList>
            <person name="Sun Y."/>
            <person name="Gao Y."/>
            <person name="Yu Y."/>
        </authorList>
    </citation>
    <scope>NUCLEOTIDE SEQUENCE [LARGE SCALE GENOMIC DNA]</scope>
    <source>
        <tissue evidence="11">Muscle</tissue>
    </source>
</reference>
<dbReference type="Proteomes" id="UP000283509">
    <property type="component" value="Unassembled WGS sequence"/>
</dbReference>
<dbReference type="STRING" id="6689.A0A423SPP3"/>
<feature type="region of interest" description="Disordered" evidence="9">
    <location>
        <begin position="612"/>
        <end position="636"/>
    </location>
</feature>
<keyword evidence="4" id="KW-0347">Helicase</keyword>
<feature type="domain" description="Helicase ATP-binding" evidence="10">
    <location>
        <begin position="1"/>
        <end position="279"/>
    </location>
</feature>
<keyword evidence="2" id="KW-0547">Nucleotide-binding</keyword>
<evidence type="ECO:0000259" key="10">
    <source>
        <dbReference type="PROSITE" id="PS51193"/>
    </source>
</evidence>
<dbReference type="GO" id="GO:0006289">
    <property type="term" value="P:nucleotide-excision repair"/>
    <property type="evidence" value="ECO:0007669"/>
    <property type="project" value="TreeGrafter"/>
</dbReference>
<feature type="region of interest" description="Disordered" evidence="9">
    <location>
        <begin position="695"/>
        <end position="762"/>
    </location>
</feature>
<protein>
    <submittedName>
        <fullName evidence="11">Putative Fanconi anemia group J protein-like</fullName>
    </submittedName>
</protein>
<gene>
    <name evidence="11" type="ORF">C7M84_015856</name>
</gene>
<comment type="caution">
    <text evidence="11">The sequence shown here is derived from an EMBL/GenBank/DDBJ whole genome shotgun (WGS) entry which is preliminary data.</text>
</comment>